<dbReference type="Pfam" id="PF04212">
    <property type="entry name" value="MIT"/>
    <property type="match status" value="1"/>
</dbReference>
<protein>
    <submittedName>
        <fullName evidence="7">Calpain catalytic domain-containing protein</fullName>
    </submittedName>
</protein>
<comment type="caution">
    <text evidence="5">Lacks conserved residue(s) required for the propagation of feature annotation.</text>
</comment>
<dbReference type="InterPro" id="IPR036181">
    <property type="entry name" value="MIT_dom_sf"/>
</dbReference>
<accession>A0A8H6YPE2</accession>
<evidence type="ECO:0000313" key="8">
    <source>
        <dbReference type="Proteomes" id="UP000620124"/>
    </source>
</evidence>
<dbReference type="InterPro" id="IPR007330">
    <property type="entry name" value="MIT_dom"/>
</dbReference>
<dbReference type="Gene3D" id="1.20.58.80">
    <property type="entry name" value="Phosphotransferase system, lactose/cellobiose-type IIA subunit"/>
    <property type="match status" value="1"/>
</dbReference>
<keyword evidence="2" id="KW-0645">Protease</keyword>
<dbReference type="SMART" id="SM00720">
    <property type="entry name" value="calpain_III"/>
    <property type="match status" value="1"/>
</dbReference>
<proteinExistence type="inferred from homology"/>
<dbReference type="PROSITE" id="PS50203">
    <property type="entry name" value="CALPAIN_CAT"/>
    <property type="match status" value="1"/>
</dbReference>
<organism evidence="7 8">
    <name type="scientific">Mycena venus</name>
    <dbReference type="NCBI Taxonomy" id="2733690"/>
    <lineage>
        <taxon>Eukaryota</taxon>
        <taxon>Fungi</taxon>
        <taxon>Dikarya</taxon>
        <taxon>Basidiomycota</taxon>
        <taxon>Agaricomycotina</taxon>
        <taxon>Agaricomycetes</taxon>
        <taxon>Agaricomycetidae</taxon>
        <taxon>Agaricales</taxon>
        <taxon>Marasmiineae</taxon>
        <taxon>Mycenaceae</taxon>
        <taxon>Mycena</taxon>
    </lineage>
</organism>
<dbReference type="AlphaFoldDB" id="A0A8H6YPE2"/>
<dbReference type="InterPro" id="IPR051297">
    <property type="entry name" value="PalB/RIM13"/>
</dbReference>
<sequence>MPSSEDAESTYAKAVKAEFSKDYDSAFRLYIKATESFLHLSRSVDHDREKTKWKTSAGKALERAEKIKAFVTKSKAPLSDPSRPEARLTALTPVGVDHFSPQEQSYAVKKGGIINGRSFPLWDEKSPSHAYRDSLFDDPDGEMGLSPEQSKVFPEWRRPAASESNGALADTRLRPQDILQHIITDCSVCASISVCLEHSQRFASEFGLGAAPEIGGSLVSPISKSDRAQGRYDLRLLFNGAWRRSASDLLTAVLAPAVIDDKLPYHPTTGTLVCMSSAPIQGQSTTWPSLLEKGYMKLMGGYDFPGSNSSIDLHALVGWIPEHLEIKSPSFEREATWTRVVDAFHAGQCMLTVGTGVNSNISWRGVKLLPSHSYAVIDVKEEGDASRGFTVLDSWVGTSDELVTDADRTSGILEIPWTDVLEVFDSVYLSWDPRIWPKTLTFHGTWKQTGTGDRRALNSLALCAPTLMGFTGSTRHLRLRFSNTSDGAQDEVWVLLTRHVADTRRTSDFISLRVQLEDDLTESSADLGDPHKIAVKGTYTNSTHILARTKLPAQASGNILSVFAAYDGQAAEVGFTLSVYAPATAKIAWDESVPTPPFTSKVEGTLTSKNAGGNSTHPTFMVNPQYHLRIHPPKHSTSPAVRKADVSLTMQIGRDVPANIAVAWSQGGRIFELVQKDLAATSGAYSYGANADRDVTAGDYTIILSAFEPNQLGAFSLEVESSLAFDLKAIPQEGAGMYAKTVRGAWTAQNAMGGPSFKHYAQNPVFELDVQAPTELKIRLQLLRPKAPAALNLTLFPAPAAGTSALGRHITTSGAYDDSVAGVATPQIALGVGKYWAVPSTYAPGVFNAFQLVVYSTAARVSVAERVRQSSVQP</sequence>
<evidence type="ECO:0000256" key="3">
    <source>
        <dbReference type="ARBA" id="ARBA00022801"/>
    </source>
</evidence>
<dbReference type="InterPro" id="IPR001300">
    <property type="entry name" value="Peptidase_C2_calpain_cat"/>
</dbReference>
<dbReference type="PANTHER" id="PTHR46143:SF1">
    <property type="entry name" value="CALPAIN-7"/>
    <property type="match status" value="1"/>
</dbReference>
<comment type="caution">
    <text evidence="7">The sequence shown here is derived from an EMBL/GenBank/DDBJ whole genome shotgun (WGS) entry which is preliminary data.</text>
</comment>
<comment type="similarity">
    <text evidence="1">Belongs to the peptidase C2 family. PalB/RIM13 subfamily.</text>
</comment>
<evidence type="ECO:0000256" key="1">
    <source>
        <dbReference type="ARBA" id="ARBA00010193"/>
    </source>
</evidence>
<dbReference type="InterPro" id="IPR022683">
    <property type="entry name" value="Calpain_III"/>
</dbReference>
<evidence type="ECO:0000256" key="4">
    <source>
        <dbReference type="ARBA" id="ARBA00022807"/>
    </source>
</evidence>
<reference evidence="7" key="1">
    <citation type="submission" date="2020-05" db="EMBL/GenBank/DDBJ databases">
        <title>Mycena genomes resolve the evolution of fungal bioluminescence.</title>
        <authorList>
            <person name="Tsai I.J."/>
        </authorList>
    </citation>
    <scope>NUCLEOTIDE SEQUENCE</scope>
    <source>
        <strain evidence="7">CCC161011</strain>
    </source>
</reference>
<keyword evidence="8" id="KW-1185">Reference proteome</keyword>
<dbReference type="GO" id="GO:0006508">
    <property type="term" value="P:proteolysis"/>
    <property type="evidence" value="ECO:0007669"/>
    <property type="project" value="UniProtKB-KW"/>
</dbReference>
<dbReference type="GO" id="GO:0004198">
    <property type="term" value="F:calcium-dependent cysteine-type endopeptidase activity"/>
    <property type="evidence" value="ECO:0007669"/>
    <property type="project" value="InterPro"/>
</dbReference>
<feature type="domain" description="Calpain catalytic" evidence="6">
    <location>
        <begin position="130"/>
        <end position="432"/>
    </location>
</feature>
<dbReference type="EMBL" id="JACAZI010000004">
    <property type="protein sequence ID" value="KAF7362386.1"/>
    <property type="molecule type" value="Genomic_DNA"/>
</dbReference>
<dbReference type="Gene3D" id="2.60.120.380">
    <property type="match status" value="2"/>
</dbReference>
<dbReference type="InterPro" id="IPR038765">
    <property type="entry name" value="Papain-like_cys_pep_sf"/>
</dbReference>
<gene>
    <name evidence="7" type="ORF">MVEN_00585500</name>
</gene>
<dbReference type="SUPFAM" id="SSF116846">
    <property type="entry name" value="MIT domain"/>
    <property type="match status" value="1"/>
</dbReference>
<dbReference type="SUPFAM" id="SSF49758">
    <property type="entry name" value="Calpain large subunit, middle domain (domain III)"/>
    <property type="match status" value="2"/>
</dbReference>
<dbReference type="SMART" id="SM00230">
    <property type="entry name" value="CysPc"/>
    <property type="match status" value="1"/>
</dbReference>
<dbReference type="SUPFAM" id="SSF54001">
    <property type="entry name" value="Cysteine proteinases"/>
    <property type="match status" value="1"/>
</dbReference>
<keyword evidence="4" id="KW-0788">Thiol protease</keyword>
<name>A0A8H6YPE2_9AGAR</name>
<dbReference type="Pfam" id="PF00648">
    <property type="entry name" value="Peptidase_C2"/>
    <property type="match status" value="1"/>
</dbReference>
<evidence type="ECO:0000259" key="6">
    <source>
        <dbReference type="PROSITE" id="PS50203"/>
    </source>
</evidence>
<dbReference type="InterPro" id="IPR036213">
    <property type="entry name" value="Calpain_III_sf"/>
</dbReference>
<keyword evidence="3" id="KW-0378">Hydrolase</keyword>
<evidence type="ECO:0000313" key="7">
    <source>
        <dbReference type="EMBL" id="KAF7362386.1"/>
    </source>
</evidence>
<dbReference type="PANTHER" id="PTHR46143">
    <property type="entry name" value="CALPAIN-7"/>
    <property type="match status" value="1"/>
</dbReference>
<dbReference type="OrthoDB" id="167576at2759"/>
<evidence type="ECO:0000256" key="5">
    <source>
        <dbReference type="PROSITE-ProRule" id="PRU00239"/>
    </source>
</evidence>
<dbReference type="Proteomes" id="UP000620124">
    <property type="component" value="Unassembled WGS sequence"/>
</dbReference>
<evidence type="ECO:0000256" key="2">
    <source>
        <dbReference type="ARBA" id="ARBA00022670"/>
    </source>
</evidence>